<evidence type="ECO:0000313" key="3">
    <source>
        <dbReference type="EMBL" id="CAD8100488.1"/>
    </source>
</evidence>
<dbReference type="EMBL" id="CAJJDN010000074">
    <property type="protein sequence ID" value="CAD8100488.1"/>
    <property type="molecule type" value="Genomic_DNA"/>
</dbReference>
<comment type="caution">
    <text evidence="3">The sequence shown here is derived from an EMBL/GenBank/DDBJ whole genome shotgun (WGS) entry which is preliminary data.</text>
</comment>
<sequence>MQTQNHNDNDRTNFENIENTFKYQDEEKLKNEFDLLTQQLQGARKNLQEKYQKDSQKEQNQATDETYLSKTMEDTGQLNSIDINISYYESKQIEKLLTDLLEKTNYLKQKLIIYTKQENLERQYDLLSDQLSHERLQSPKDLNKINSIKDQLRQLKKKLKENCDKLCADIDKMLKPLQDEFDDDVQVIYASEN</sequence>
<evidence type="ECO:0000256" key="1">
    <source>
        <dbReference type="SAM" id="Coils"/>
    </source>
</evidence>
<dbReference type="OrthoDB" id="304850at2759"/>
<feature type="region of interest" description="Disordered" evidence="2">
    <location>
        <begin position="46"/>
        <end position="65"/>
    </location>
</feature>
<reference evidence="3" key="1">
    <citation type="submission" date="2021-01" db="EMBL/GenBank/DDBJ databases">
        <authorList>
            <consortium name="Genoscope - CEA"/>
            <person name="William W."/>
        </authorList>
    </citation>
    <scope>NUCLEOTIDE SEQUENCE</scope>
</reference>
<protein>
    <submittedName>
        <fullName evidence="3">Uncharacterized protein</fullName>
    </submittedName>
</protein>
<feature type="coiled-coil region" evidence="1">
    <location>
        <begin position="117"/>
        <end position="169"/>
    </location>
</feature>
<organism evidence="3 4">
    <name type="scientific">Paramecium sonneborni</name>
    <dbReference type="NCBI Taxonomy" id="65129"/>
    <lineage>
        <taxon>Eukaryota</taxon>
        <taxon>Sar</taxon>
        <taxon>Alveolata</taxon>
        <taxon>Ciliophora</taxon>
        <taxon>Intramacronucleata</taxon>
        <taxon>Oligohymenophorea</taxon>
        <taxon>Peniculida</taxon>
        <taxon>Parameciidae</taxon>
        <taxon>Paramecium</taxon>
    </lineage>
</organism>
<proteinExistence type="predicted"/>
<gene>
    <name evidence="3" type="ORF">PSON_ATCC_30995.1.T0740054</name>
</gene>
<evidence type="ECO:0000313" key="4">
    <source>
        <dbReference type="Proteomes" id="UP000692954"/>
    </source>
</evidence>
<accession>A0A8S1PD40</accession>
<keyword evidence="1" id="KW-0175">Coiled coil</keyword>
<keyword evidence="4" id="KW-1185">Reference proteome</keyword>
<dbReference type="AlphaFoldDB" id="A0A8S1PD40"/>
<dbReference type="Proteomes" id="UP000692954">
    <property type="component" value="Unassembled WGS sequence"/>
</dbReference>
<feature type="compositionally biased region" description="Basic and acidic residues" evidence="2">
    <location>
        <begin position="46"/>
        <end position="57"/>
    </location>
</feature>
<name>A0A8S1PD40_9CILI</name>
<evidence type="ECO:0000256" key="2">
    <source>
        <dbReference type="SAM" id="MobiDB-lite"/>
    </source>
</evidence>